<keyword evidence="2" id="KW-1185">Reference proteome</keyword>
<dbReference type="OrthoDB" id="9892209at2"/>
<name>C8VX29_DESAS</name>
<gene>
    <name evidence="1" type="ordered locus">Dtox_1748</name>
</gene>
<proteinExistence type="predicted"/>
<organism evidence="1 2">
    <name type="scientific">Desulfofarcimen acetoxidans (strain ATCC 49208 / DSM 771 / KCTC 5769 / VKM B-1644 / 5575)</name>
    <name type="common">Desulfotomaculum acetoxidans</name>
    <dbReference type="NCBI Taxonomy" id="485916"/>
    <lineage>
        <taxon>Bacteria</taxon>
        <taxon>Bacillati</taxon>
        <taxon>Bacillota</taxon>
        <taxon>Clostridia</taxon>
        <taxon>Eubacteriales</taxon>
        <taxon>Peptococcaceae</taxon>
        <taxon>Desulfofarcimen</taxon>
    </lineage>
</organism>
<accession>C8VX29</accession>
<dbReference type="Proteomes" id="UP000002217">
    <property type="component" value="Chromosome"/>
</dbReference>
<protein>
    <submittedName>
        <fullName evidence="1">Uncharacterized protein</fullName>
    </submittedName>
</protein>
<evidence type="ECO:0000313" key="1">
    <source>
        <dbReference type="EMBL" id="ACV62605.1"/>
    </source>
</evidence>
<dbReference type="KEGG" id="dae:Dtox_1748"/>
<reference evidence="1 2" key="1">
    <citation type="journal article" date="2009" name="Stand. Genomic Sci.">
        <title>Complete genome sequence of Desulfotomaculum acetoxidans type strain (5575).</title>
        <authorList>
            <person name="Spring S."/>
            <person name="Lapidus A."/>
            <person name="Schroder M."/>
            <person name="Gleim D."/>
            <person name="Sims D."/>
            <person name="Meincke L."/>
            <person name="Glavina Del Rio T."/>
            <person name="Tice H."/>
            <person name="Copeland A."/>
            <person name="Cheng J.F."/>
            <person name="Lucas S."/>
            <person name="Chen F."/>
            <person name="Nolan M."/>
            <person name="Bruce D."/>
            <person name="Goodwin L."/>
            <person name="Pitluck S."/>
            <person name="Ivanova N."/>
            <person name="Mavromatis K."/>
            <person name="Mikhailova N."/>
            <person name="Pati A."/>
            <person name="Chen A."/>
            <person name="Palaniappan K."/>
            <person name="Land M."/>
            <person name="Hauser L."/>
            <person name="Chang Y.J."/>
            <person name="Jeffries C.D."/>
            <person name="Chain P."/>
            <person name="Saunders E."/>
            <person name="Brettin T."/>
            <person name="Detter J.C."/>
            <person name="Goker M."/>
            <person name="Bristow J."/>
            <person name="Eisen J.A."/>
            <person name="Markowitz V."/>
            <person name="Hugenholtz P."/>
            <person name="Kyrpides N.C."/>
            <person name="Klenk H.P."/>
            <person name="Han C."/>
        </authorList>
    </citation>
    <scope>NUCLEOTIDE SEQUENCE [LARGE SCALE GENOMIC DNA]</scope>
    <source>
        <strain evidence="2">ATCC 49208 / DSM 771 / VKM B-1644</strain>
    </source>
</reference>
<dbReference type="AlphaFoldDB" id="C8VX29"/>
<evidence type="ECO:0000313" key="2">
    <source>
        <dbReference type="Proteomes" id="UP000002217"/>
    </source>
</evidence>
<dbReference type="EMBL" id="CP001720">
    <property type="protein sequence ID" value="ACV62605.1"/>
    <property type="molecule type" value="Genomic_DNA"/>
</dbReference>
<sequence>MNHLVIQICSDENCPGNRYFQNAIKTNSLQEAKALSQALKKEPENLGYCAYCQAKLIPIVVESG</sequence>
<dbReference type="RefSeq" id="WP_015757316.1">
    <property type="nucleotide sequence ID" value="NC_013216.1"/>
</dbReference>
<dbReference type="HOGENOM" id="CLU_2860356_0_0_9"/>